<name>A0ABX1RVU0_9FLAO</name>
<keyword evidence="4" id="KW-0812">Transmembrane</keyword>
<feature type="transmembrane region" description="Helical" evidence="4">
    <location>
        <begin position="315"/>
        <end position="337"/>
    </location>
</feature>
<dbReference type="PANTHER" id="PTHR43280">
    <property type="entry name" value="ARAC-FAMILY TRANSCRIPTIONAL REGULATOR"/>
    <property type="match status" value="1"/>
</dbReference>
<dbReference type="SUPFAM" id="SSF46689">
    <property type="entry name" value="Homeodomain-like"/>
    <property type="match status" value="1"/>
</dbReference>
<gene>
    <name evidence="6" type="ORF">HHX25_09185</name>
</gene>
<keyword evidence="2" id="KW-0238">DNA-binding</keyword>
<feature type="transmembrane region" description="Helical" evidence="4">
    <location>
        <begin position="197"/>
        <end position="215"/>
    </location>
</feature>
<dbReference type="PROSITE" id="PS00041">
    <property type="entry name" value="HTH_ARAC_FAMILY_1"/>
    <property type="match status" value="1"/>
</dbReference>
<reference evidence="6 7" key="1">
    <citation type="submission" date="2020-04" db="EMBL/GenBank/DDBJ databases">
        <title>A Flavivirga sp. nov.</title>
        <authorList>
            <person name="Sun X."/>
        </authorList>
    </citation>
    <scope>NUCLEOTIDE SEQUENCE [LARGE SCALE GENOMIC DNA]</scope>
    <source>
        <strain evidence="6 7">Y03</strain>
    </source>
</reference>
<dbReference type="Proteomes" id="UP000746690">
    <property type="component" value="Unassembled WGS sequence"/>
</dbReference>
<dbReference type="EMBL" id="JABBHF010000004">
    <property type="protein sequence ID" value="NMH87676.1"/>
    <property type="molecule type" value="Genomic_DNA"/>
</dbReference>
<evidence type="ECO:0000256" key="2">
    <source>
        <dbReference type="ARBA" id="ARBA00023125"/>
    </source>
</evidence>
<feature type="transmembrane region" description="Helical" evidence="4">
    <location>
        <begin position="269"/>
        <end position="290"/>
    </location>
</feature>
<dbReference type="SMART" id="SM00342">
    <property type="entry name" value="HTH_ARAC"/>
    <property type="match status" value="1"/>
</dbReference>
<proteinExistence type="predicted"/>
<evidence type="ECO:0000313" key="7">
    <source>
        <dbReference type="Proteomes" id="UP000746690"/>
    </source>
</evidence>
<dbReference type="PANTHER" id="PTHR43280:SF29">
    <property type="entry name" value="ARAC-FAMILY TRANSCRIPTIONAL REGULATOR"/>
    <property type="match status" value="1"/>
</dbReference>
<evidence type="ECO:0000256" key="1">
    <source>
        <dbReference type="ARBA" id="ARBA00023015"/>
    </source>
</evidence>
<comment type="caution">
    <text evidence="6">The sequence shown here is derived from an EMBL/GenBank/DDBJ whole genome shotgun (WGS) entry which is preliminary data.</text>
</comment>
<accession>A0ABX1RVU0</accession>
<feature type="domain" description="HTH araC/xylS-type" evidence="5">
    <location>
        <begin position="402"/>
        <end position="505"/>
    </location>
</feature>
<dbReference type="InterPro" id="IPR009057">
    <property type="entry name" value="Homeodomain-like_sf"/>
</dbReference>
<feature type="transmembrane region" description="Helical" evidence="4">
    <location>
        <begin position="227"/>
        <end position="249"/>
    </location>
</feature>
<dbReference type="PROSITE" id="PS01124">
    <property type="entry name" value="HTH_ARAC_FAMILY_2"/>
    <property type="match status" value="1"/>
</dbReference>
<sequence length="513" mass="59731">MPYNSKILFFVLYLFVISNKLVAAPKLNIARTLPLTQIDSLIKQKNISNDMTQLELLILYHDAIAEKHPDSIKIFKNLAILNADLGQPEDALLFTEKYIENSLDFSILNDRAYEVISDTKEYGYLNKRYLFKVTPLVFVYFYAALIGFFFMVLINFTKGANRNAKIFIGSFVGIHSLFILEFVLYMSNIQYEFPHTYRMSSAFSLLYGPLLYFYFKSITQHYKFKKIDLLHFVPTLFLLAFIIPVYSLSSQEKVKMILSIYTPYKSHGTIIFISKIISLVVYAFLIGRLLRFSKQNSDKAKVVNTQKKDKWKRTIYRIHIAYIISYIIYGISAFGAFGNLSSFIYHIQIGAMAIMIIYIAFMAYVRPGIFEHENTLQNHEGLLEKYQKSGLTNALSQELKENLIKLFVEDKIYKENNINLEILSQRLNTTRHNTSQIINEHFNINFFELINKFRIKEAINILKEDVHGSLNIIDIAYEVGYNNKVTFNKAFKKETSLTPSEFIDSQLKKNIYE</sequence>
<keyword evidence="4" id="KW-1133">Transmembrane helix</keyword>
<evidence type="ECO:0000256" key="3">
    <source>
        <dbReference type="ARBA" id="ARBA00023163"/>
    </source>
</evidence>
<feature type="transmembrane region" description="Helical" evidence="4">
    <location>
        <begin position="166"/>
        <end position="185"/>
    </location>
</feature>
<dbReference type="InterPro" id="IPR018062">
    <property type="entry name" value="HTH_AraC-typ_CS"/>
</dbReference>
<dbReference type="Gene3D" id="1.10.10.60">
    <property type="entry name" value="Homeodomain-like"/>
    <property type="match status" value="1"/>
</dbReference>
<keyword evidence="3" id="KW-0804">Transcription</keyword>
<protein>
    <submittedName>
        <fullName evidence="6">AraC family transcriptional regulator</fullName>
    </submittedName>
</protein>
<evidence type="ECO:0000313" key="6">
    <source>
        <dbReference type="EMBL" id="NMH87676.1"/>
    </source>
</evidence>
<keyword evidence="7" id="KW-1185">Reference proteome</keyword>
<organism evidence="6 7">
    <name type="scientific">Flavivirga algicola</name>
    <dbReference type="NCBI Taxonomy" id="2729136"/>
    <lineage>
        <taxon>Bacteria</taxon>
        <taxon>Pseudomonadati</taxon>
        <taxon>Bacteroidota</taxon>
        <taxon>Flavobacteriia</taxon>
        <taxon>Flavobacteriales</taxon>
        <taxon>Flavobacteriaceae</taxon>
        <taxon>Flavivirga</taxon>
    </lineage>
</organism>
<dbReference type="Pfam" id="PF12833">
    <property type="entry name" value="HTH_18"/>
    <property type="match status" value="1"/>
</dbReference>
<feature type="transmembrane region" description="Helical" evidence="4">
    <location>
        <begin position="136"/>
        <end position="154"/>
    </location>
</feature>
<evidence type="ECO:0000256" key="4">
    <source>
        <dbReference type="SAM" id="Phobius"/>
    </source>
</evidence>
<keyword evidence="4" id="KW-0472">Membrane</keyword>
<keyword evidence="1" id="KW-0805">Transcription regulation</keyword>
<dbReference type="InterPro" id="IPR018060">
    <property type="entry name" value="HTH_AraC"/>
</dbReference>
<feature type="transmembrane region" description="Helical" evidence="4">
    <location>
        <begin position="343"/>
        <end position="365"/>
    </location>
</feature>
<dbReference type="RefSeq" id="WP_169672398.1">
    <property type="nucleotide sequence ID" value="NZ_JABBHF010000004.1"/>
</dbReference>
<evidence type="ECO:0000259" key="5">
    <source>
        <dbReference type="PROSITE" id="PS01124"/>
    </source>
</evidence>